<dbReference type="InterPro" id="IPR012296">
    <property type="entry name" value="Nuclease_put_TT1808"/>
</dbReference>
<organism evidence="1 2">
    <name type="scientific">Spirosoma soli</name>
    <dbReference type="NCBI Taxonomy" id="1770529"/>
    <lineage>
        <taxon>Bacteria</taxon>
        <taxon>Pseudomonadati</taxon>
        <taxon>Bacteroidota</taxon>
        <taxon>Cytophagia</taxon>
        <taxon>Cytophagales</taxon>
        <taxon>Cytophagaceae</taxon>
        <taxon>Spirosoma</taxon>
    </lineage>
</organism>
<accession>A0ABW5M9E1</accession>
<reference evidence="2" key="1">
    <citation type="journal article" date="2019" name="Int. J. Syst. Evol. Microbiol.">
        <title>The Global Catalogue of Microorganisms (GCM) 10K type strain sequencing project: providing services to taxonomists for standard genome sequencing and annotation.</title>
        <authorList>
            <consortium name="The Broad Institute Genomics Platform"/>
            <consortium name="The Broad Institute Genome Sequencing Center for Infectious Disease"/>
            <person name="Wu L."/>
            <person name="Ma J."/>
        </authorList>
    </citation>
    <scope>NUCLEOTIDE SEQUENCE [LARGE SCALE GENOMIC DNA]</scope>
    <source>
        <strain evidence="2">KCTC 42805</strain>
    </source>
</reference>
<dbReference type="Gene3D" id="3.90.1570.10">
    <property type="entry name" value="tt1808, chain A"/>
    <property type="match status" value="1"/>
</dbReference>
<dbReference type="EMBL" id="JBHULN010000014">
    <property type="protein sequence ID" value="MFD2573011.1"/>
    <property type="molecule type" value="Genomic_DNA"/>
</dbReference>
<dbReference type="RefSeq" id="WP_381525605.1">
    <property type="nucleotide sequence ID" value="NZ_JBHULN010000014.1"/>
</dbReference>
<evidence type="ECO:0000313" key="2">
    <source>
        <dbReference type="Proteomes" id="UP001597469"/>
    </source>
</evidence>
<dbReference type="Proteomes" id="UP001597469">
    <property type="component" value="Unassembled WGS sequence"/>
</dbReference>
<protein>
    <recommendedName>
        <fullName evidence="3">Uma2 family endonuclease</fullName>
    </recommendedName>
</protein>
<keyword evidence="2" id="KW-1185">Reference proteome</keyword>
<gene>
    <name evidence="1" type="ORF">ACFSUS_20380</name>
</gene>
<proteinExistence type="predicted"/>
<comment type="caution">
    <text evidence="1">The sequence shown here is derived from an EMBL/GenBank/DDBJ whole genome shotgun (WGS) entry which is preliminary data.</text>
</comment>
<evidence type="ECO:0008006" key="3">
    <source>
        <dbReference type="Google" id="ProtNLM"/>
    </source>
</evidence>
<sequence>MRPIAKDVPTGGTILVNRITYLAERYDEQYDILPGIDVSLPEQDFACDLGIFPPRRVDWLNDLIRVEPPISAFEIVMPTEPPETLINAIRRHYFVNGVKSAWVITPDQKSISLLHPDQPIHVFTNGLIHDSASGLDIDVADVFTW</sequence>
<evidence type="ECO:0000313" key="1">
    <source>
        <dbReference type="EMBL" id="MFD2573011.1"/>
    </source>
</evidence>
<name>A0ABW5M9E1_9BACT</name>